<dbReference type="EMBL" id="CAJFCW020000003">
    <property type="protein sequence ID" value="CAG9107744.1"/>
    <property type="molecule type" value="Genomic_DNA"/>
</dbReference>
<protein>
    <submittedName>
        <fullName evidence="1">Uncharacterized protein</fullName>
    </submittedName>
</protein>
<gene>
    <name evidence="1" type="ORF">BOKJ2_LOCUS7079</name>
</gene>
<dbReference type="Proteomes" id="UP000614601">
    <property type="component" value="Unassembled WGS sequence"/>
</dbReference>
<dbReference type="AlphaFoldDB" id="A0A811KQ28"/>
<keyword evidence="2" id="KW-1185">Reference proteome</keyword>
<proteinExistence type="predicted"/>
<dbReference type="EMBL" id="CAJFDH010000003">
    <property type="protein sequence ID" value="CAD5217421.1"/>
    <property type="molecule type" value="Genomic_DNA"/>
</dbReference>
<name>A0A811KQ28_9BILA</name>
<reference evidence="1" key="1">
    <citation type="submission" date="2020-09" db="EMBL/GenBank/DDBJ databases">
        <authorList>
            <person name="Kikuchi T."/>
        </authorList>
    </citation>
    <scope>NUCLEOTIDE SEQUENCE</scope>
    <source>
        <strain evidence="1">SH1</strain>
    </source>
</reference>
<evidence type="ECO:0000313" key="2">
    <source>
        <dbReference type="Proteomes" id="UP000614601"/>
    </source>
</evidence>
<comment type="caution">
    <text evidence="1">The sequence shown here is derived from an EMBL/GenBank/DDBJ whole genome shotgun (WGS) entry which is preliminary data.</text>
</comment>
<dbReference type="Proteomes" id="UP000783686">
    <property type="component" value="Unassembled WGS sequence"/>
</dbReference>
<accession>A0A811KQ28</accession>
<sequence>MMRISQSLESLQLDPEQQHANIVDGLPGQGAEMAPNAMAAELDFGIQVNDAMDNFFDQDVGIGQNDAIGHHMRIGQVDELDDGNGMDHDAGHGVGNGLHGQNRVDGQMPQRQAVEMHMPNNQEMGRLESNREAGRVQNPNAPRVPPQHLFRYTVNTSITNLGNIQRRASRHLLSSAYTTPYDNLTTGSEQRMAEPLYIRLTRSLGCLSVGTNETQIYLVGSFQRTFRPPTLGSIVLATHFADVVGFRPQLRYPKPSGVITRYTIVSIPDTRKSLAIISNLINYPVIQVQCELGVFPAHAAMLRSQRPAVTNQPLVIQLSQILDYKTVTENGTLKLIRASFSNETLFVSAIAYSLVDPFGTEP</sequence>
<evidence type="ECO:0000313" key="1">
    <source>
        <dbReference type="EMBL" id="CAD5217421.1"/>
    </source>
</evidence>
<organism evidence="1 2">
    <name type="scientific">Bursaphelenchus okinawaensis</name>
    <dbReference type="NCBI Taxonomy" id="465554"/>
    <lineage>
        <taxon>Eukaryota</taxon>
        <taxon>Metazoa</taxon>
        <taxon>Ecdysozoa</taxon>
        <taxon>Nematoda</taxon>
        <taxon>Chromadorea</taxon>
        <taxon>Rhabditida</taxon>
        <taxon>Tylenchina</taxon>
        <taxon>Tylenchomorpha</taxon>
        <taxon>Aphelenchoidea</taxon>
        <taxon>Aphelenchoididae</taxon>
        <taxon>Bursaphelenchus</taxon>
    </lineage>
</organism>